<protein>
    <submittedName>
        <fullName evidence="2">Uncharacterized protein</fullName>
    </submittedName>
</protein>
<evidence type="ECO:0000256" key="1">
    <source>
        <dbReference type="SAM" id="MobiDB-lite"/>
    </source>
</evidence>
<feature type="region of interest" description="Disordered" evidence="1">
    <location>
        <begin position="1"/>
        <end position="22"/>
    </location>
</feature>
<evidence type="ECO:0000313" key="3">
    <source>
        <dbReference type="Proteomes" id="UP000663881"/>
    </source>
</evidence>
<dbReference type="Proteomes" id="UP000663881">
    <property type="component" value="Unassembled WGS sequence"/>
</dbReference>
<feature type="non-terminal residue" evidence="2">
    <location>
        <position position="22"/>
    </location>
</feature>
<name>A0A820IPM3_9BILA</name>
<reference evidence="2" key="1">
    <citation type="submission" date="2021-02" db="EMBL/GenBank/DDBJ databases">
        <authorList>
            <person name="Nowell W R."/>
        </authorList>
    </citation>
    <scope>NUCLEOTIDE SEQUENCE</scope>
</reference>
<evidence type="ECO:0000313" key="2">
    <source>
        <dbReference type="EMBL" id="CAF4315304.1"/>
    </source>
</evidence>
<dbReference type="AlphaFoldDB" id="A0A820IPM3"/>
<comment type="caution">
    <text evidence="2">The sequence shown here is derived from an EMBL/GenBank/DDBJ whole genome shotgun (WGS) entry which is preliminary data.</text>
</comment>
<organism evidence="2 3">
    <name type="scientific">Adineta steineri</name>
    <dbReference type="NCBI Taxonomy" id="433720"/>
    <lineage>
        <taxon>Eukaryota</taxon>
        <taxon>Metazoa</taxon>
        <taxon>Spiralia</taxon>
        <taxon>Gnathifera</taxon>
        <taxon>Rotifera</taxon>
        <taxon>Eurotatoria</taxon>
        <taxon>Bdelloidea</taxon>
        <taxon>Adinetida</taxon>
        <taxon>Adinetidae</taxon>
        <taxon>Adineta</taxon>
    </lineage>
</organism>
<dbReference type="EMBL" id="CAJOAY010017883">
    <property type="protein sequence ID" value="CAF4315304.1"/>
    <property type="molecule type" value="Genomic_DNA"/>
</dbReference>
<sequence>MIIPSKSTPSKNIQAPIDSWDQ</sequence>
<gene>
    <name evidence="2" type="ORF">OKA104_LOCUS46950</name>
</gene>
<proteinExistence type="predicted"/>
<feature type="compositionally biased region" description="Polar residues" evidence="1">
    <location>
        <begin position="1"/>
        <end position="13"/>
    </location>
</feature>
<accession>A0A820IPM3</accession>